<dbReference type="AlphaFoldDB" id="A0A4Y2VTJ4"/>
<keyword evidence="3" id="KW-1185">Reference proteome</keyword>
<evidence type="ECO:0000313" key="2">
    <source>
        <dbReference type="EMBL" id="GBO28003.1"/>
    </source>
</evidence>
<protein>
    <submittedName>
        <fullName evidence="1">Uncharacterized protein</fullName>
    </submittedName>
</protein>
<gene>
    <name evidence="2" type="ORF">AVEN_125712_1</name>
    <name evidence="1" type="ORF">AVEN_213152_1</name>
</gene>
<evidence type="ECO:0000313" key="3">
    <source>
        <dbReference type="Proteomes" id="UP000499080"/>
    </source>
</evidence>
<proteinExistence type="predicted"/>
<sequence length="89" mass="9947">MGREVGLVTLTSHFEATRGTDIVILNRDQMKRMTPELAPSSPNFHATPTTGCLATTYDLTCNKPNRRRIFGGIGFRTWNPTAPKPKSYH</sequence>
<name>A0A4Y2VTJ4_ARAVE</name>
<reference evidence="1 3" key="1">
    <citation type="journal article" date="2019" name="Sci. Rep.">
        <title>Orb-weaving spider Araneus ventricosus genome elucidates the spidroin gene catalogue.</title>
        <authorList>
            <person name="Kono N."/>
            <person name="Nakamura H."/>
            <person name="Ohtoshi R."/>
            <person name="Moran D.A.P."/>
            <person name="Shinohara A."/>
            <person name="Yoshida Y."/>
            <person name="Fujiwara M."/>
            <person name="Mori M."/>
            <person name="Tomita M."/>
            <person name="Arakawa K."/>
        </authorList>
    </citation>
    <scope>NUCLEOTIDE SEQUENCE [LARGE SCALE GENOMIC DNA]</scope>
</reference>
<accession>A0A4Y2VTJ4</accession>
<comment type="caution">
    <text evidence="1">The sequence shown here is derived from an EMBL/GenBank/DDBJ whole genome shotgun (WGS) entry which is preliminary data.</text>
</comment>
<dbReference type="EMBL" id="BGPR01051022">
    <property type="protein sequence ID" value="GBO28001.1"/>
    <property type="molecule type" value="Genomic_DNA"/>
</dbReference>
<dbReference type="EMBL" id="BGPR01051024">
    <property type="protein sequence ID" value="GBO28003.1"/>
    <property type="molecule type" value="Genomic_DNA"/>
</dbReference>
<dbReference type="Proteomes" id="UP000499080">
    <property type="component" value="Unassembled WGS sequence"/>
</dbReference>
<organism evidence="1 3">
    <name type="scientific">Araneus ventricosus</name>
    <name type="common">Orbweaver spider</name>
    <name type="synonym">Epeira ventricosa</name>
    <dbReference type="NCBI Taxonomy" id="182803"/>
    <lineage>
        <taxon>Eukaryota</taxon>
        <taxon>Metazoa</taxon>
        <taxon>Ecdysozoa</taxon>
        <taxon>Arthropoda</taxon>
        <taxon>Chelicerata</taxon>
        <taxon>Arachnida</taxon>
        <taxon>Araneae</taxon>
        <taxon>Araneomorphae</taxon>
        <taxon>Entelegynae</taxon>
        <taxon>Araneoidea</taxon>
        <taxon>Araneidae</taxon>
        <taxon>Araneus</taxon>
    </lineage>
</organism>
<evidence type="ECO:0000313" key="1">
    <source>
        <dbReference type="EMBL" id="GBO28001.1"/>
    </source>
</evidence>